<organism evidence="4 5">
    <name type="scientific">Linum tenue</name>
    <dbReference type="NCBI Taxonomy" id="586396"/>
    <lineage>
        <taxon>Eukaryota</taxon>
        <taxon>Viridiplantae</taxon>
        <taxon>Streptophyta</taxon>
        <taxon>Embryophyta</taxon>
        <taxon>Tracheophyta</taxon>
        <taxon>Spermatophyta</taxon>
        <taxon>Magnoliopsida</taxon>
        <taxon>eudicotyledons</taxon>
        <taxon>Gunneridae</taxon>
        <taxon>Pentapetalae</taxon>
        <taxon>rosids</taxon>
        <taxon>fabids</taxon>
        <taxon>Malpighiales</taxon>
        <taxon>Linaceae</taxon>
        <taxon>Linum</taxon>
    </lineage>
</organism>
<proteinExistence type="predicted"/>
<feature type="domain" description="Transposase MuDR plant" evidence="2">
    <location>
        <begin position="288"/>
        <end position="338"/>
    </location>
</feature>
<comment type="caution">
    <text evidence="4">The sequence shown here is derived from an EMBL/GenBank/DDBJ whole genome shotgun (WGS) entry which is preliminary data.</text>
</comment>
<dbReference type="Pfam" id="PF03108">
    <property type="entry name" value="DBD_Tnp_Mut"/>
    <property type="match status" value="1"/>
</dbReference>
<dbReference type="AlphaFoldDB" id="A0AAV0ITZ6"/>
<evidence type="ECO:0000313" key="4">
    <source>
        <dbReference type="EMBL" id="CAI0400163.1"/>
    </source>
</evidence>
<dbReference type="Proteomes" id="UP001154282">
    <property type="component" value="Unassembled WGS sequence"/>
</dbReference>
<keyword evidence="5" id="KW-1185">Reference proteome</keyword>
<dbReference type="PANTHER" id="PTHR31973:SF187">
    <property type="entry name" value="MUTATOR TRANSPOSASE MUDRA PROTEIN"/>
    <property type="match status" value="1"/>
</dbReference>
<dbReference type="InterPro" id="IPR058594">
    <property type="entry name" value="PB1-like_dom_pln"/>
</dbReference>
<evidence type="ECO:0000313" key="5">
    <source>
        <dbReference type="Proteomes" id="UP001154282"/>
    </source>
</evidence>
<dbReference type="PANTHER" id="PTHR31973">
    <property type="entry name" value="POLYPROTEIN, PUTATIVE-RELATED"/>
    <property type="match status" value="1"/>
</dbReference>
<dbReference type="EMBL" id="CAMGYJ010000004">
    <property type="protein sequence ID" value="CAI0400163.1"/>
    <property type="molecule type" value="Genomic_DNA"/>
</dbReference>
<feature type="region of interest" description="Disordered" evidence="1">
    <location>
        <begin position="199"/>
        <end position="231"/>
    </location>
</feature>
<dbReference type="InterPro" id="IPR004332">
    <property type="entry name" value="Transposase_MuDR"/>
</dbReference>
<feature type="domain" description="PB1-like" evidence="3">
    <location>
        <begin position="6"/>
        <end position="99"/>
    </location>
</feature>
<gene>
    <name evidence="4" type="ORF">LITE_LOCUS10634</name>
</gene>
<evidence type="ECO:0000259" key="3">
    <source>
        <dbReference type="Pfam" id="PF26130"/>
    </source>
</evidence>
<evidence type="ECO:0008006" key="6">
    <source>
        <dbReference type="Google" id="ProtNLM"/>
    </source>
</evidence>
<dbReference type="Pfam" id="PF26130">
    <property type="entry name" value="PB1-like"/>
    <property type="match status" value="1"/>
</dbReference>
<sequence>MVYIVDEDLCYFGGELKYLDWIDPDCLSLMELDGYLVDFSYIESVRLMEEYRTIHGWTYYWRIPGEQLKEGLHELTCDKDILDMATKVIQDTKFVELYLINKEELGKARLEADGEENDRESDQDILQINMTNEREGCRMGTSENDQGPSLYDKDESNLIHVDGRLYNESRETDMNWQINVWEAGREGDTRKSNEIHVDGRLYSDQEPSLNDNDECSDQEPSFDNNGDGDNHHIFIDDAFDGDTEDVEYDSDYLGSVHSDDEAQRVPNRSRYPEFNPEKDMSDPQFCLHQVFRDFDTFKDAIKNYSINSKQPLKFQHSDKKRVQVVCQTGCPWNTWVAPTDDGKAVQIRSCFLHHEGCIMVFKNKFGDANFIARRYIQRFQADPDWGTEYNIQTVAEDYNWHFSRWKAWRIRRLAKEIIRGNAKEHYRKLQDYCGQVRRISPGSTCYVETYEDSNVFKRMYCCLQPCKEWAAYCRKVVLIDGCFLKTEYVGQLLSAVSLDGNDGCFPLAYAAVGVENGDNWTWFLNKLCVDLNIFEDPGSWTFMSDKQKVSA</sequence>
<evidence type="ECO:0000256" key="1">
    <source>
        <dbReference type="SAM" id="MobiDB-lite"/>
    </source>
</evidence>
<evidence type="ECO:0000259" key="2">
    <source>
        <dbReference type="Pfam" id="PF03108"/>
    </source>
</evidence>
<name>A0AAV0ITZ6_9ROSI</name>
<protein>
    <recommendedName>
        <fullName evidence="6">Transposase</fullName>
    </recommendedName>
</protein>
<reference evidence="4" key="1">
    <citation type="submission" date="2022-08" db="EMBL/GenBank/DDBJ databases">
        <authorList>
            <person name="Gutierrez-Valencia J."/>
        </authorList>
    </citation>
    <scope>NUCLEOTIDE SEQUENCE</scope>
</reference>
<accession>A0AAV0ITZ6</accession>